<dbReference type="KEGG" id="bwh:A9C19_13155"/>
<dbReference type="SUPFAM" id="SSF88659">
    <property type="entry name" value="Sigma3 and sigma4 domains of RNA polymerase sigma factors"/>
    <property type="match status" value="1"/>
</dbReference>
<keyword evidence="2" id="KW-0805">Transcription regulation</keyword>
<dbReference type="InterPro" id="IPR014284">
    <property type="entry name" value="RNA_pol_sigma-70_dom"/>
</dbReference>
<dbReference type="InterPro" id="IPR007627">
    <property type="entry name" value="RNA_pol_sigma70_r2"/>
</dbReference>
<dbReference type="InterPro" id="IPR013324">
    <property type="entry name" value="RNA_pol_sigma_r3/r4-like"/>
</dbReference>
<dbReference type="InterPro" id="IPR036388">
    <property type="entry name" value="WH-like_DNA-bd_sf"/>
</dbReference>
<evidence type="ECO:0000256" key="4">
    <source>
        <dbReference type="ARBA" id="ARBA00023163"/>
    </source>
</evidence>
<dbReference type="GO" id="GO:0006352">
    <property type="term" value="P:DNA-templated transcription initiation"/>
    <property type="evidence" value="ECO:0007669"/>
    <property type="project" value="InterPro"/>
</dbReference>
<dbReference type="Gene3D" id="1.10.10.10">
    <property type="entry name" value="Winged helix-like DNA-binding domain superfamily/Winged helix DNA-binding domain"/>
    <property type="match status" value="1"/>
</dbReference>
<dbReference type="Pfam" id="PF08281">
    <property type="entry name" value="Sigma70_r4_2"/>
    <property type="match status" value="1"/>
</dbReference>
<keyword evidence="4" id="KW-0804">Transcription</keyword>
<accession>A0A1L3MTJ8</accession>
<gene>
    <name evidence="7" type="ORF">A9C19_13155</name>
</gene>
<reference evidence="7 8" key="1">
    <citation type="journal article" date="2016" name="Sci. Rep.">
        <title>Complete genome sequence and transcriptomic analysis of a novel marine strain Bacillus weihaiensis reveals the mechanism of brown algae degradation.</title>
        <authorList>
            <person name="Zhu Y."/>
            <person name="Chen P."/>
            <person name="Bao Y."/>
            <person name="Men Y."/>
            <person name="Zeng Y."/>
            <person name="Yang J."/>
            <person name="Sun J."/>
            <person name="Sun Y."/>
        </authorList>
    </citation>
    <scope>NUCLEOTIDE SEQUENCE [LARGE SCALE GENOMIC DNA]</scope>
    <source>
        <strain evidence="7 8">Alg07</strain>
    </source>
</reference>
<evidence type="ECO:0000259" key="6">
    <source>
        <dbReference type="Pfam" id="PF08281"/>
    </source>
</evidence>
<dbReference type="CDD" id="cd06171">
    <property type="entry name" value="Sigma70_r4"/>
    <property type="match status" value="1"/>
</dbReference>
<dbReference type="GO" id="GO:0016987">
    <property type="term" value="F:sigma factor activity"/>
    <property type="evidence" value="ECO:0007669"/>
    <property type="project" value="UniProtKB-KW"/>
</dbReference>
<feature type="domain" description="RNA polymerase sigma-70 region 2" evidence="5">
    <location>
        <begin position="28"/>
        <end position="94"/>
    </location>
</feature>
<protein>
    <submittedName>
        <fullName evidence="7">RNA polymerase subunit sigma-70</fullName>
    </submittedName>
</protein>
<proteinExistence type="inferred from homology"/>
<dbReference type="NCBIfam" id="TIGR02937">
    <property type="entry name" value="sigma70-ECF"/>
    <property type="match status" value="1"/>
</dbReference>
<sequence length="179" mass="21199">MVRGDFKMDIDIVKRAINGENDAFLDIIHSYKVDLYKTAYAYLKNEDQALEAIQEVTFRAYQEIGKLREPAYVKTWIIRMMMNYCVDILKKNRRLVASDEFLDWQGELDDYSFLEIEEAMGRINENERQLLLLKYFHDLKIKDIALMLQVPEGTVKTRLYKSLKSLRSQIEVKGEWKSV</sequence>
<evidence type="ECO:0000256" key="2">
    <source>
        <dbReference type="ARBA" id="ARBA00023015"/>
    </source>
</evidence>
<dbReference type="STRING" id="1547283.A9C19_13155"/>
<dbReference type="GO" id="GO:0003677">
    <property type="term" value="F:DNA binding"/>
    <property type="evidence" value="ECO:0007669"/>
    <property type="project" value="InterPro"/>
</dbReference>
<evidence type="ECO:0000259" key="5">
    <source>
        <dbReference type="Pfam" id="PF04542"/>
    </source>
</evidence>
<feature type="domain" description="RNA polymerase sigma factor 70 region 4 type 2" evidence="6">
    <location>
        <begin position="114"/>
        <end position="166"/>
    </location>
</feature>
<evidence type="ECO:0000313" key="8">
    <source>
        <dbReference type="Proteomes" id="UP000181936"/>
    </source>
</evidence>
<evidence type="ECO:0000256" key="1">
    <source>
        <dbReference type="ARBA" id="ARBA00010641"/>
    </source>
</evidence>
<evidence type="ECO:0000313" key="7">
    <source>
        <dbReference type="EMBL" id="APH05620.1"/>
    </source>
</evidence>
<dbReference type="AlphaFoldDB" id="A0A1L3MTJ8"/>
<keyword evidence="8" id="KW-1185">Reference proteome</keyword>
<keyword evidence="3" id="KW-0731">Sigma factor</keyword>
<organism evidence="7 8">
    <name type="scientific">Bacillus weihaiensis</name>
    <dbReference type="NCBI Taxonomy" id="1547283"/>
    <lineage>
        <taxon>Bacteria</taxon>
        <taxon>Bacillati</taxon>
        <taxon>Bacillota</taxon>
        <taxon>Bacilli</taxon>
        <taxon>Bacillales</taxon>
        <taxon>Bacillaceae</taxon>
        <taxon>Bacillus</taxon>
    </lineage>
</organism>
<dbReference type="PANTHER" id="PTHR43133">
    <property type="entry name" value="RNA POLYMERASE ECF-TYPE SIGMA FACTO"/>
    <property type="match status" value="1"/>
</dbReference>
<dbReference type="SUPFAM" id="SSF88946">
    <property type="entry name" value="Sigma2 domain of RNA polymerase sigma factors"/>
    <property type="match status" value="1"/>
</dbReference>
<dbReference type="InterPro" id="IPR013249">
    <property type="entry name" value="RNA_pol_sigma70_r4_t2"/>
</dbReference>
<name>A0A1L3MTJ8_9BACI</name>
<comment type="similarity">
    <text evidence="1">Belongs to the sigma-70 factor family. ECF subfamily.</text>
</comment>
<dbReference type="Gene3D" id="1.10.1740.10">
    <property type="match status" value="1"/>
</dbReference>
<dbReference type="InterPro" id="IPR013325">
    <property type="entry name" value="RNA_pol_sigma_r2"/>
</dbReference>
<dbReference type="Proteomes" id="UP000181936">
    <property type="component" value="Chromosome"/>
</dbReference>
<dbReference type="EMBL" id="CP016020">
    <property type="protein sequence ID" value="APH05620.1"/>
    <property type="molecule type" value="Genomic_DNA"/>
</dbReference>
<dbReference type="Pfam" id="PF04542">
    <property type="entry name" value="Sigma70_r2"/>
    <property type="match status" value="1"/>
</dbReference>
<evidence type="ECO:0000256" key="3">
    <source>
        <dbReference type="ARBA" id="ARBA00023082"/>
    </source>
</evidence>
<dbReference type="PANTHER" id="PTHR43133:SF51">
    <property type="entry name" value="RNA POLYMERASE SIGMA FACTOR"/>
    <property type="match status" value="1"/>
</dbReference>
<dbReference type="InterPro" id="IPR039425">
    <property type="entry name" value="RNA_pol_sigma-70-like"/>
</dbReference>